<proteinExistence type="predicted"/>
<name>A0ABR8PU64_9CLOT</name>
<dbReference type="InterPro" id="IPR000639">
    <property type="entry name" value="Epox_hydrolase-like"/>
</dbReference>
<evidence type="ECO:0000313" key="3">
    <source>
        <dbReference type="EMBL" id="MBD7911715.1"/>
    </source>
</evidence>
<evidence type="ECO:0000259" key="2">
    <source>
        <dbReference type="Pfam" id="PF00561"/>
    </source>
</evidence>
<feature type="domain" description="AB hydrolase-1" evidence="2">
    <location>
        <begin position="25"/>
        <end position="257"/>
    </location>
</feature>
<dbReference type="PANTHER" id="PTHR43798">
    <property type="entry name" value="MONOACYLGLYCEROL LIPASE"/>
    <property type="match status" value="1"/>
</dbReference>
<evidence type="ECO:0000313" key="4">
    <source>
        <dbReference type="Proteomes" id="UP000627781"/>
    </source>
</evidence>
<dbReference type="InterPro" id="IPR000073">
    <property type="entry name" value="AB_hydrolase_1"/>
</dbReference>
<dbReference type="RefSeq" id="WP_191768603.1">
    <property type="nucleotide sequence ID" value="NZ_JACSRA010000014.1"/>
</dbReference>
<keyword evidence="4" id="KW-1185">Reference proteome</keyword>
<reference evidence="3 4" key="1">
    <citation type="submission" date="2020-08" db="EMBL/GenBank/DDBJ databases">
        <title>A Genomic Blueprint of the Chicken Gut Microbiome.</title>
        <authorList>
            <person name="Gilroy R."/>
            <person name="Ravi A."/>
            <person name="Getino M."/>
            <person name="Pursley I."/>
            <person name="Horton D.L."/>
            <person name="Alikhan N.-F."/>
            <person name="Baker D."/>
            <person name="Gharbi K."/>
            <person name="Hall N."/>
            <person name="Watson M."/>
            <person name="Adriaenssens E.M."/>
            <person name="Foster-Nyarko E."/>
            <person name="Jarju S."/>
            <person name="Secka A."/>
            <person name="Antonio M."/>
            <person name="Oren A."/>
            <person name="Chaudhuri R."/>
            <person name="La Ragione R.M."/>
            <person name="Hildebrand F."/>
            <person name="Pallen M.J."/>
        </authorList>
    </citation>
    <scope>NUCLEOTIDE SEQUENCE [LARGE SCALE GENOMIC DNA]</scope>
    <source>
        <strain evidence="3 4">Sa3CVN1</strain>
    </source>
</reference>
<dbReference type="SUPFAM" id="SSF53474">
    <property type="entry name" value="alpha/beta-Hydrolases"/>
    <property type="match status" value="1"/>
</dbReference>
<dbReference type="Gene3D" id="3.40.50.1820">
    <property type="entry name" value="alpha/beta hydrolase"/>
    <property type="match status" value="1"/>
</dbReference>
<comment type="caution">
    <text evidence="3">The sequence shown here is derived from an EMBL/GenBank/DDBJ whole genome shotgun (WGS) entry which is preliminary data.</text>
</comment>
<dbReference type="InterPro" id="IPR050266">
    <property type="entry name" value="AB_hydrolase_sf"/>
</dbReference>
<dbReference type="EMBL" id="JACSRA010000014">
    <property type="protein sequence ID" value="MBD7911715.1"/>
    <property type="molecule type" value="Genomic_DNA"/>
</dbReference>
<dbReference type="PRINTS" id="PR00111">
    <property type="entry name" value="ABHYDROLASE"/>
</dbReference>
<dbReference type="Proteomes" id="UP000627781">
    <property type="component" value="Unassembled WGS sequence"/>
</dbReference>
<protein>
    <submittedName>
        <fullName evidence="3">Alpha/beta hydrolase</fullName>
    </submittedName>
</protein>
<sequence length="278" mass="31994">MGYYLKVEQNVKIYVEDLNEEGKNTILFLHGWPGSHKLFEYQFDYLSKKGYRCIGLDQRGFGNSDKPLTGYDYNTLSDDVRAVIESLQLKNFTLAGHSTGGAIAIRYMARHNGYGVSKLALFAAAAPSLTKRSYFPFGLKTEAVEEIIKGTYADRPKMLRSFGDIFFYKKVSKPFSDWFFAIGLQAAGWATAEIAKTWLDEEQLFYDMRKIKVPTLILHGIHDKVCLFPLAEEQRRFIKDSKLVKFEQSGHGLFYDEREKFNKELIKFIENTKCKCES</sequence>
<dbReference type="InterPro" id="IPR029058">
    <property type="entry name" value="AB_hydrolase_fold"/>
</dbReference>
<accession>A0ABR8PU64</accession>
<dbReference type="Pfam" id="PF00561">
    <property type="entry name" value="Abhydrolase_1"/>
    <property type="match status" value="1"/>
</dbReference>
<dbReference type="PRINTS" id="PR00412">
    <property type="entry name" value="EPOXHYDRLASE"/>
</dbReference>
<organism evidence="3 4">
    <name type="scientific">Clostridium cibarium</name>
    <dbReference type="NCBI Taxonomy" id="2762247"/>
    <lineage>
        <taxon>Bacteria</taxon>
        <taxon>Bacillati</taxon>
        <taxon>Bacillota</taxon>
        <taxon>Clostridia</taxon>
        <taxon>Eubacteriales</taxon>
        <taxon>Clostridiaceae</taxon>
        <taxon>Clostridium</taxon>
    </lineage>
</organism>
<dbReference type="PANTHER" id="PTHR43798:SF31">
    <property type="entry name" value="AB HYDROLASE SUPERFAMILY PROTEIN YCLE"/>
    <property type="match status" value="1"/>
</dbReference>
<dbReference type="GO" id="GO:0016787">
    <property type="term" value="F:hydrolase activity"/>
    <property type="evidence" value="ECO:0007669"/>
    <property type="project" value="UniProtKB-KW"/>
</dbReference>
<gene>
    <name evidence="3" type="ORF">H9661_10130</name>
</gene>
<keyword evidence="1 3" id="KW-0378">Hydrolase</keyword>
<evidence type="ECO:0000256" key="1">
    <source>
        <dbReference type="ARBA" id="ARBA00022801"/>
    </source>
</evidence>